<dbReference type="InterPro" id="IPR012861">
    <property type="entry name" value="DUF1634"/>
</dbReference>
<organism evidence="2 3">
    <name type="scientific">Granulicella cerasi</name>
    <dbReference type="NCBI Taxonomy" id="741063"/>
    <lineage>
        <taxon>Bacteria</taxon>
        <taxon>Pseudomonadati</taxon>
        <taxon>Acidobacteriota</taxon>
        <taxon>Terriglobia</taxon>
        <taxon>Terriglobales</taxon>
        <taxon>Acidobacteriaceae</taxon>
        <taxon>Granulicella</taxon>
    </lineage>
</organism>
<dbReference type="Proteomes" id="UP001596391">
    <property type="component" value="Unassembled WGS sequence"/>
</dbReference>
<comment type="caution">
    <text evidence="2">The sequence shown here is derived from an EMBL/GenBank/DDBJ whole genome shotgun (WGS) entry which is preliminary data.</text>
</comment>
<feature type="transmembrane region" description="Helical" evidence="1">
    <location>
        <begin position="80"/>
        <end position="105"/>
    </location>
</feature>
<proteinExistence type="predicted"/>
<dbReference type="EMBL" id="JBHSWI010000001">
    <property type="protein sequence ID" value="MFC6644620.1"/>
    <property type="molecule type" value="Genomic_DNA"/>
</dbReference>
<feature type="transmembrane region" description="Helical" evidence="1">
    <location>
        <begin position="21"/>
        <end position="41"/>
    </location>
</feature>
<dbReference type="Pfam" id="PF07843">
    <property type="entry name" value="DUF1634"/>
    <property type="match status" value="1"/>
</dbReference>
<evidence type="ECO:0000256" key="1">
    <source>
        <dbReference type="SAM" id="Phobius"/>
    </source>
</evidence>
<keyword evidence="1" id="KW-0472">Membrane</keyword>
<dbReference type="RefSeq" id="WP_263372546.1">
    <property type="nucleotide sequence ID" value="NZ_JAGSYD010000005.1"/>
</dbReference>
<feature type="transmembrane region" description="Helical" evidence="1">
    <location>
        <begin position="111"/>
        <end position="129"/>
    </location>
</feature>
<keyword evidence="1" id="KW-0812">Transmembrane</keyword>
<protein>
    <submittedName>
        <fullName evidence="2">DUF1634 domain-containing protein</fullName>
    </submittedName>
</protein>
<accession>A0ABW1Z4Y1</accession>
<reference evidence="3" key="1">
    <citation type="journal article" date="2019" name="Int. J. Syst. Evol. Microbiol.">
        <title>The Global Catalogue of Microorganisms (GCM) 10K type strain sequencing project: providing services to taxonomists for standard genome sequencing and annotation.</title>
        <authorList>
            <consortium name="The Broad Institute Genomics Platform"/>
            <consortium name="The Broad Institute Genome Sequencing Center for Infectious Disease"/>
            <person name="Wu L."/>
            <person name="Ma J."/>
        </authorList>
    </citation>
    <scope>NUCLEOTIDE SEQUENCE [LARGE SCALE GENOMIC DNA]</scope>
    <source>
        <strain evidence="3">CGMCC 1.16026</strain>
    </source>
</reference>
<keyword evidence="1" id="KW-1133">Transmembrane helix</keyword>
<name>A0ABW1Z4Y1_9BACT</name>
<gene>
    <name evidence="2" type="ORF">ACFQBQ_03240</name>
</gene>
<evidence type="ECO:0000313" key="2">
    <source>
        <dbReference type="EMBL" id="MFC6644620.1"/>
    </source>
</evidence>
<sequence length="130" mass="13785">MSAQVTDKSLERLISLTLRGGVLAATTLGLLGGALALITAHPQPAEFHHFIGEASLFASPASTVRLLFSTSAKLADRGQALAQLGIIVLLLTPIIRVLFSIIGFALERDRIYVVITCIVLATLTVSLILH</sequence>
<evidence type="ECO:0000313" key="3">
    <source>
        <dbReference type="Proteomes" id="UP001596391"/>
    </source>
</evidence>
<keyword evidence="3" id="KW-1185">Reference proteome</keyword>